<dbReference type="Proteomes" id="UP000321805">
    <property type="component" value="Chromosome"/>
</dbReference>
<organism evidence="2 3">
    <name type="scientific">Baekduia soli</name>
    <dbReference type="NCBI Taxonomy" id="496014"/>
    <lineage>
        <taxon>Bacteria</taxon>
        <taxon>Bacillati</taxon>
        <taxon>Actinomycetota</taxon>
        <taxon>Thermoleophilia</taxon>
        <taxon>Solirubrobacterales</taxon>
        <taxon>Baekduiaceae</taxon>
        <taxon>Baekduia</taxon>
    </lineage>
</organism>
<accession>A0A5B8U7E9</accession>
<protein>
    <submittedName>
        <fullName evidence="2">Uncharacterized protein</fullName>
    </submittedName>
</protein>
<feature type="transmembrane region" description="Helical" evidence="1">
    <location>
        <begin position="21"/>
        <end position="43"/>
    </location>
</feature>
<name>A0A5B8U7E9_9ACTN</name>
<dbReference type="RefSeq" id="WP_146921195.1">
    <property type="nucleotide sequence ID" value="NZ_CP042430.1"/>
</dbReference>
<dbReference type="EMBL" id="CP042430">
    <property type="protein sequence ID" value="QEC49014.1"/>
    <property type="molecule type" value="Genomic_DNA"/>
</dbReference>
<keyword evidence="1" id="KW-1133">Transmembrane helix</keyword>
<keyword evidence="1" id="KW-0812">Transmembrane</keyword>
<evidence type="ECO:0000256" key="1">
    <source>
        <dbReference type="SAM" id="Phobius"/>
    </source>
</evidence>
<evidence type="ECO:0000313" key="2">
    <source>
        <dbReference type="EMBL" id="QEC49014.1"/>
    </source>
</evidence>
<keyword evidence="1" id="KW-0472">Membrane</keyword>
<proteinExistence type="predicted"/>
<gene>
    <name evidence="2" type="ORF">FSW04_16505</name>
</gene>
<sequence>MSDLTRRPGSGVSRAARERRAYQLVLLGGGASVVALVTFVLAIVGVLGFGIPVLALVVALVCLAMLRRMVGRR</sequence>
<dbReference type="KEGG" id="bsol:FSW04_16505"/>
<dbReference type="AlphaFoldDB" id="A0A5B8U7E9"/>
<keyword evidence="3" id="KW-1185">Reference proteome</keyword>
<feature type="transmembrane region" description="Helical" evidence="1">
    <location>
        <begin position="49"/>
        <end position="66"/>
    </location>
</feature>
<evidence type="ECO:0000313" key="3">
    <source>
        <dbReference type="Proteomes" id="UP000321805"/>
    </source>
</evidence>
<reference evidence="2 3" key="1">
    <citation type="journal article" date="2018" name="J. Microbiol.">
        <title>Baekduia soli gen. nov., sp. nov., a novel bacterium isolated from the soil of Baekdu Mountain and proposal of a novel family name, Baekduiaceae fam. nov.</title>
        <authorList>
            <person name="An D.S."/>
            <person name="Siddiqi M.Z."/>
            <person name="Kim K.H."/>
            <person name="Yu H.S."/>
            <person name="Im W.T."/>
        </authorList>
    </citation>
    <scope>NUCLEOTIDE SEQUENCE [LARGE SCALE GENOMIC DNA]</scope>
    <source>
        <strain evidence="2 3">BR7-21</strain>
    </source>
</reference>